<dbReference type="GeneID" id="108556973"/>
<organism evidence="1 2">
    <name type="scientific">Nicrophorus vespilloides</name>
    <name type="common">Boreal carrion beetle</name>
    <dbReference type="NCBI Taxonomy" id="110193"/>
    <lineage>
        <taxon>Eukaryota</taxon>
        <taxon>Metazoa</taxon>
        <taxon>Ecdysozoa</taxon>
        <taxon>Arthropoda</taxon>
        <taxon>Hexapoda</taxon>
        <taxon>Insecta</taxon>
        <taxon>Pterygota</taxon>
        <taxon>Neoptera</taxon>
        <taxon>Endopterygota</taxon>
        <taxon>Coleoptera</taxon>
        <taxon>Polyphaga</taxon>
        <taxon>Staphyliniformia</taxon>
        <taxon>Silphidae</taxon>
        <taxon>Nicrophorinae</taxon>
        <taxon>Nicrophorus</taxon>
    </lineage>
</organism>
<sequence>MCSSFAMDSESIVYKDYFNLWFGELGGSEVYKEPILSDFTLDKVKLFCYSLQQDTHVFLMAVDVLERYISTKNLLGLEIEDPLLYIITIIYLTGKQTGDLSGFKTETLIDLYVKLTQRLLTNGQIKTAEIDILMTLDHTLPLHTKIDDMNLFLQYYQIPDLDVDFQPLCEEILNFYVVNSLRIFNRIKLNYMKKQEALNAFVDIYSKRLYLPIGIFLSAIKMSSRLRTILHYKTIVLELSELSFIHEDHLNILAKEIYNSRKELHKQL</sequence>
<dbReference type="SUPFAM" id="SSF47954">
    <property type="entry name" value="Cyclin-like"/>
    <property type="match status" value="1"/>
</dbReference>
<proteinExistence type="predicted"/>
<evidence type="ECO:0000313" key="2">
    <source>
        <dbReference type="RefSeq" id="XP_017768822.1"/>
    </source>
</evidence>
<name>A0ABM1M2M2_NICVS</name>
<dbReference type="InterPro" id="IPR036915">
    <property type="entry name" value="Cyclin-like_sf"/>
</dbReference>
<evidence type="ECO:0000313" key="1">
    <source>
        <dbReference type="Proteomes" id="UP000695000"/>
    </source>
</evidence>
<dbReference type="RefSeq" id="XP_017768822.1">
    <property type="nucleotide sequence ID" value="XM_017913333.1"/>
</dbReference>
<gene>
    <name evidence="2" type="primary">LOC108556973</name>
</gene>
<keyword evidence="1" id="KW-1185">Reference proteome</keyword>
<dbReference type="Proteomes" id="UP000695000">
    <property type="component" value="Unplaced"/>
</dbReference>
<accession>A0ABM1M2M2</accession>
<protein>
    <submittedName>
        <fullName evidence="2">Uncharacterized protein LOC108556973</fullName>
    </submittedName>
</protein>
<reference evidence="2" key="1">
    <citation type="submission" date="2025-08" db="UniProtKB">
        <authorList>
            <consortium name="RefSeq"/>
        </authorList>
    </citation>
    <scope>IDENTIFICATION</scope>
    <source>
        <tissue evidence="2">Whole Larva</tissue>
    </source>
</reference>